<feature type="chain" id="PRO_5002138510" description="Lipoprotein" evidence="2">
    <location>
        <begin position="25"/>
        <end position="588"/>
    </location>
</feature>
<dbReference type="Proteomes" id="UP000031802">
    <property type="component" value="Unassembled WGS sequence"/>
</dbReference>
<name>A0A0B8T0K0_9SPHI</name>
<sequence length="588" mass="64740">MIHKKLLNCIRLVLCLGTASMLLSCSKDGNEATNQDATLVVNVSGLEEYTLVDAPIELRQTNKSAAHVSQSSANSNLLGPVQTSTDERNEHELHFGKDFDVDFEIVKSHPAGTVATETKRRAGGASMSANRSLVAKQPLGNGIKYRLLIYRENEMQPIVNVEAAGSTFPAVSIASGFNYRWMAISTNESTSAPTVSNNIVSASQIANKDFLYASGTFFSQFGQNYLNIVFKRYTSQIQLTVDSRGMFGNIAANSILSFVMNAGETLSETADFNIQDSSFSNFQPSGLNSNHMTNTDPALRVGTIYTVRPRPVAAGTLQLRLNPLNLTLDDGSTRTYADNTLSFGSAFSPVRGSSYTVTARLIESGVRTGSSRLRWARSNLTYLPTAAEGFRLRFRPHPVNYIFDPNVDLWNYGTLTPSGQQQPILRDPCLRVYPAGTWKMPAREDLLALESPFNLERYTLPETGEVGIVANWRRSPDQPTNSAYDGMDRLRLPFYGYRTAEGTTLQKPAATETQLSGHGHYFSQKYTIRLNEAGQLIAIPTYSRMSYNTSAIAGSTSNLGSYSKEVLEEDATSYNQKRSIRCVRVVNP</sequence>
<protein>
    <recommendedName>
        <fullName evidence="5">Lipoprotein</fullName>
    </recommendedName>
</protein>
<organism evidence="3 4">
    <name type="scientific">Sphingobacterium deserti</name>
    <dbReference type="NCBI Taxonomy" id="1229276"/>
    <lineage>
        <taxon>Bacteria</taxon>
        <taxon>Pseudomonadati</taxon>
        <taxon>Bacteroidota</taxon>
        <taxon>Sphingobacteriia</taxon>
        <taxon>Sphingobacteriales</taxon>
        <taxon>Sphingobacteriaceae</taxon>
        <taxon>Sphingobacterium</taxon>
    </lineage>
</organism>
<keyword evidence="4" id="KW-1185">Reference proteome</keyword>
<gene>
    <name evidence="3" type="ORF">DI53_1962</name>
</gene>
<evidence type="ECO:0000313" key="4">
    <source>
        <dbReference type="Proteomes" id="UP000031802"/>
    </source>
</evidence>
<dbReference type="OrthoDB" id="698753at2"/>
<dbReference type="EMBL" id="JJMU01000029">
    <property type="protein sequence ID" value="KGE14132.1"/>
    <property type="molecule type" value="Genomic_DNA"/>
</dbReference>
<evidence type="ECO:0008006" key="5">
    <source>
        <dbReference type="Google" id="ProtNLM"/>
    </source>
</evidence>
<comment type="caution">
    <text evidence="3">The sequence shown here is derived from an EMBL/GenBank/DDBJ whole genome shotgun (WGS) entry which is preliminary data.</text>
</comment>
<accession>A0A0B8T0K0</accession>
<dbReference type="eggNOG" id="ENOG5033SPM">
    <property type="taxonomic scope" value="Bacteria"/>
</dbReference>
<evidence type="ECO:0000256" key="1">
    <source>
        <dbReference type="SAM" id="MobiDB-lite"/>
    </source>
</evidence>
<dbReference type="PROSITE" id="PS51257">
    <property type="entry name" value="PROKAR_LIPOPROTEIN"/>
    <property type="match status" value="1"/>
</dbReference>
<keyword evidence="2" id="KW-0732">Signal</keyword>
<dbReference type="Pfam" id="PF13149">
    <property type="entry name" value="Mfa_like_1"/>
    <property type="match status" value="1"/>
</dbReference>
<dbReference type="AlphaFoldDB" id="A0A0B8T0K0"/>
<reference evidence="3 4" key="2">
    <citation type="journal article" date="2015" name="PLoS ONE">
        <title>Whole-Genome Optical Mapping and Finished Genome Sequence of Sphingobacterium deserti sp. nov., a New Species Isolated from the Western Desert of China.</title>
        <authorList>
            <person name="Teng C."/>
            <person name="Zhou Z."/>
            <person name="Molnar I."/>
            <person name="Li X."/>
            <person name="Tang R."/>
            <person name="Chen M."/>
            <person name="Wang L."/>
            <person name="Su S."/>
            <person name="Zhang W."/>
            <person name="Lin M."/>
        </authorList>
    </citation>
    <scope>NUCLEOTIDE SEQUENCE [LARGE SCALE GENOMIC DNA]</scope>
    <source>
        <strain evidence="4">ACCC05744</strain>
    </source>
</reference>
<dbReference type="InterPro" id="IPR025049">
    <property type="entry name" value="Mfa-like_1"/>
</dbReference>
<proteinExistence type="predicted"/>
<reference evidence="4" key="1">
    <citation type="submission" date="2014-04" db="EMBL/GenBank/DDBJ databases">
        <title>Whole-Genome optical mapping and complete genome sequence of Sphingobacterium deserti sp. nov., a new spaces isolated from desert in the west of China.</title>
        <authorList>
            <person name="Teng C."/>
            <person name="Zhou Z."/>
            <person name="Li X."/>
            <person name="Chen M."/>
            <person name="Lin M."/>
            <person name="Wang L."/>
            <person name="Su S."/>
            <person name="Zhang C."/>
            <person name="Zhang W."/>
        </authorList>
    </citation>
    <scope>NUCLEOTIDE SEQUENCE [LARGE SCALE GENOMIC DNA]</scope>
    <source>
        <strain evidence="4">ACCC05744</strain>
    </source>
</reference>
<dbReference type="RefSeq" id="WP_037498273.1">
    <property type="nucleotide sequence ID" value="NZ_JJMU01000029.1"/>
</dbReference>
<evidence type="ECO:0000313" key="3">
    <source>
        <dbReference type="EMBL" id="KGE14132.1"/>
    </source>
</evidence>
<evidence type="ECO:0000256" key="2">
    <source>
        <dbReference type="SAM" id="SignalP"/>
    </source>
</evidence>
<feature type="region of interest" description="Disordered" evidence="1">
    <location>
        <begin position="63"/>
        <end position="83"/>
    </location>
</feature>
<dbReference type="PATRIC" id="fig|1229276.3.peg.2020"/>
<feature type="signal peptide" evidence="2">
    <location>
        <begin position="1"/>
        <end position="24"/>
    </location>
</feature>